<sequence>MSGREGLGMFPLQRLGGSGNAATPNAERSFEQSLVQVILNSNHIPIALVAANCSADLLTRLFTFNSSLHCSFLPPTIRILLSNNLTNPSEENVDLAPAPETTRMLTTTTLPYNSGVEQNTAEGVIWRDFRGESHLLPEEVLIEIIHQAASNRRINKHSNLLSDPTLFQSLNACRGVCKRWKQVIDNAPALWAFLSADTPSPAVVQNAISKSRNAPLVISYGAGMIELERFIEIVAPQMGRCKALWTATESAAPALQTLFDIPCPSLEELHIHNYSKQIVRIDRTHANTEHLCFTLWALRHNAHAIKILSLRGAEGWKTGLNLTNLRELELGASSIHVDDLIEFLGELLLLRILVIDSPDEGIAQRVVHESIVKLEFLARIELQKVTSSFAHGILSRINPSSLKQLVICISRFDSPLFPLGDVGTGYQALLLSLMEAQGTLPIPIDIATSVQLFAVADDQTGRGFKLSEHWPDGPVHFSQSLLNISGCWSFIPNPSLTLLLGMGLDHRIGIMALTQEILKPMMDIAGVSNIEVGKIVIDVHHLYRRLSYAVVGEDQSRRWLLPRLATIEIVGHEGQDKALVQMLERRHAAAVTVNGDTVAPLPFPWNLRWATRNCVSKREGSNRLKSTMSIIQRPEPRMRDSSSWNHQSQEKFWVQFREEAIELAEQFHDVNTVTKVTRSHYPRISELMMRPRERENPFNKNHQLPNELLSEIIRRAASNPRLNSETHLLSDPTLFQSLGSYRGVCKRWRSLIDGTPALWAFLSADKPSSEVVKRAIDKSGNALVVISYGAGKMEREEFINMVAPQMHRCRALWMNGEHSSGSAPILQSLLDTPCPYLEELHYYFTPGWTVNTAENVWRNEVKLPCFNMWALQNNAQRLRALGFSRLVGWRRGLGLTNLRELKLQDSELTLGQLVESLTELPLLRSLLVDRPAGVRDQDIRRDSTVELAFLTRIELLNVTASFAHATLSRITPSSLKQLAISVLNFDLPVLRLEDLGTHYQILLLSLIEAQGTVPIPIRVDGNSLAISVPDYGASRQFELSGVQLCATEDRSRCAKSIYDLTQWWGSVLAPSFSLRWGMDPVFDNKIANMSPEILKPLMDITAVVKIQVGVVYGIQHLYQRLSYAVRGRDESRRWLLPQLTVLEIAAHHHMDGILVRMLRDRYAAIASAHGDSGVPLPFAMMKLVRGRGETLKPDPTEEIRSIVGEEHFRLETKPLYNLRG</sequence>
<dbReference type="OrthoDB" id="3181669at2759"/>
<accession>A0A0C3QQK3</accession>
<evidence type="ECO:0008006" key="3">
    <source>
        <dbReference type="Google" id="ProtNLM"/>
    </source>
</evidence>
<evidence type="ECO:0000313" key="2">
    <source>
        <dbReference type="Proteomes" id="UP000054248"/>
    </source>
</evidence>
<evidence type="ECO:0000313" key="1">
    <source>
        <dbReference type="EMBL" id="KIO29834.1"/>
    </source>
</evidence>
<dbReference type="PANTHER" id="PTHR38926:SF5">
    <property type="entry name" value="F-BOX AND LEUCINE-RICH REPEAT PROTEIN 6"/>
    <property type="match status" value="1"/>
</dbReference>
<reference evidence="2" key="2">
    <citation type="submission" date="2015-01" db="EMBL/GenBank/DDBJ databases">
        <title>Evolutionary Origins and Diversification of the Mycorrhizal Mutualists.</title>
        <authorList>
            <consortium name="DOE Joint Genome Institute"/>
            <consortium name="Mycorrhizal Genomics Consortium"/>
            <person name="Kohler A."/>
            <person name="Kuo A."/>
            <person name="Nagy L.G."/>
            <person name="Floudas D."/>
            <person name="Copeland A."/>
            <person name="Barry K.W."/>
            <person name="Cichocki N."/>
            <person name="Veneault-Fourrey C."/>
            <person name="LaButti K."/>
            <person name="Lindquist E.A."/>
            <person name="Lipzen A."/>
            <person name="Lundell T."/>
            <person name="Morin E."/>
            <person name="Murat C."/>
            <person name="Riley R."/>
            <person name="Ohm R."/>
            <person name="Sun H."/>
            <person name="Tunlid A."/>
            <person name="Henrissat B."/>
            <person name="Grigoriev I.V."/>
            <person name="Hibbett D.S."/>
            <person name="Martin F."/>
        </authorList>
    </citation>
    <scope>NUCLEOTIDE SEQUENCE [LARGE SCALE GENOMIC DNA]</scope>
    <source>
        <strain evidence="2">MUT 4182</strain>
    </source>
</reference>
<reference evidence="1 2" key="1">
    <citation type="submission" date="2014-04" db="EMBL/GenBank/DDBJ databases">
        <authorList>
            <consortium name="DOE Joint Genome Institute"/>
            <person name="Kuo A."/>
            <person name="Girlanda M."/>
            <person name="Perotto S."/>
            <person name="Kohler A."/>
            <person name="Nagy L.G."/>
            <person name="Floudas D."/>
            <person name="Copeland A."/>
            <person name="Barry K.W."/>
            <person name="Cichocki N."/>
            <person name="Veneault-Fourrey C."/>
            <person name="LaButti K."/>
            <person name="Lindquist E.A."/>
            <person name="Lipzen A."/>
            <person name="Lundell T."/>
            <person name="Morin E."/>
            <person name="Murat C."/>
            <person name="Sun H."/>
            <person name="Tunlid A."/>
            <person name="Henrissat B."/>
            <person name="Grigoriev I.V."/>
            <person name="Hibbett D.S."/>
            <person name="Martin F."/>
            <person name="Nordberg H.P."/>
            <person name="Cantor M.N."/>
            <person name="Hua S.X."/>
        </authorList>
    </citation>
    <scope>NUCLEOTIDE SEQUENCE [LARGE SCALE GENOMIC DNA]</scope>
    <source>
        <strain evidence="1 2">MUT 4182</strain>
    </source>
</reference>
<organism evidence="1 2">
    <name type="scientific">Tulasnella calospora MUT 4182</name>
    <dbReference type="NCBI Taxonomy" id="1051891"/>
    <lineage>
        <taxon>Eukaryota</taxon>
        <taxon>Fungi</taxon>
        <taxon>Dikarya</taxon>
        <taxon>Basidiomycota</taxon>
        <taxon>Agaricomycotina</taxon>
        <taxon>Agaricomycetes</taxon>
        <taxon>Cantharellales</taxon>
        <taxon>Tulasnellaceae</taxon>
        <taxon>Tulasnella</taxon>
    </lineage>
</organism>
<dbReference type="EMBL" id="KN822978">
    <property type="protein sequence ID" value="KIO29834.1"/>
    <property type="molecule type" value="Genomic_DNA"/>
</dbReference>
<protein>
    <recommendedName>
        <fullName evidence="3">F-box domain-containing protein</fullName>
    </recommendedName>
</protein>
<proteinExistence type="predicted"/>
<name>A0A0C3QQK3_9AGAM</name>
<keyword evidence="2" id="KW-1185">Reference proteome</keyword>
<dbReference type="AlphaFoldDB" id="A0A0C3QQK3"/>
<dbReference type="Proteomes" id="UP000054248">
    <property type="component" value="Unassembled WGS sequence"/>
</dbReference>
<dbReference type="PANTHER" id="PTHR38926">
    <property type="entry name" value="F-BOX DOMAIN CONTAINING PROTEIN, EXPRESSED"/>
    <property type="match status" value="1"/>
</dbReference>
<dbReference type="HOGENOM" id="CLU_268751_0_0_1"/>
<gene>
    <name evidence="1" type="ORF">M407DRAFT_226372</name>
</gene>